<protein>
    <submittedName>
        <fullName evidence="2">Inhibitor of the pro-sigma K processing machinery</fullName>
    </submittedName>
</protein>
<evidence type="ECO:0000256" key="1">
    <source>
        <dbReference type="SAM" id="Phobius"/>
    </source>
</evidence>
<name>A0A1M4SYI9_9FIRM</name>
<accession>A0A1M4SYI9</accession>
<dbReference type="AlphaFoldDB" id="A0A1M4SYI9"/>
<keyword evidence="1" id="KW-1133">Transmembrane helix</keyword>
<feature type="transmembrane region" description="Helical" evidence="1">
    <location>
        <begin position="67"/>
        <end position="87"/>
    </location>
</feature>
<dbReference type="Pfam" id="PF07441">
    <property type="entry name" value="BofA"/>
    <property type="match status" value="1"/>
</dbReference>
<keyword evidence="3" id="KW-1185">Reference proteome</keyword>
<evidence type="ECO:0000313" key="2">
    <source>
        <dbReference type="EMBL" id="SHE37097.1"/>
    </source>
</evidence>
<organism evidence="2 3">
    <name type="scientific">Schwartzia succinivorans DSM 10502</name>
    <dbReference type="NCBI Taxonomy" id="1123243"/>
    <lineage>
        <taxon>Bacteria</taxon>
        <taxon>Bacillati</taxon>
        <taxon>Bacillota</taxon>
        <taxon>Negativicutes</taxon>
        <taxon>Selenomonadales</taxon>
        <taxon>Selenomonadaceae</taxon>
        <taxon>Schwartzia</taxon>
    </lineage>
</organism>
<reference evidence="2 3" key="1">
    <citation type="submission" date="2016-11" db="EMBL/GenBank/DDBJ databases">
        <authorList>
            <person name="Jaros S."/>
            <person name="Januszkiewicz K."/>
            <person name="Wedrychowicz H."/>
        </authorList>
    </citation>
    <scope>NUCLEOTIDE SEQUENCE [LARGE SCALE GENOMIC DNA]</scope>
    <source>
        <strain evidence="2 3">DSM 10502</strain>
    </source>
</reference>
<dbReference type="Proteomes" id="UP000184404">
    <property type="component" value="Unassembled WGS sequence"/>
</dbReference>
<proteinExistence type="predicted"/>
<sequence length="93" mass="9668">MDAAAVMGGPDSSLVVACAVGILAICVITKLIKLPIELMMKLVSNSVVGAFMLFVADFFGLGIEITILKALFAGICGIPGVLIIIIWEKFLAG</sequence>
<feature type="transmembrane region" description="Helical" evidence="1">
    <location>
        <begin position="43"/>
        <end position="61"/>
    </location>
</feature>
<dbReference type="EMBL" id="FQUG01000002">
    <property type="protein sequence ID" value="SHE37097.1"/>
    <property type="molecule type" value="Genomic_DNA"/>
</dbReference>
<feature type="transmembrane region" description="Helical" evidence="1">
    <location>
        <begin position="12"/>
        <end position="31"/>
    </location>
</feature>
<keyword evidence="1" id="KW-0812">Transmembrane</keyword>
<keyword evidence="1" id="KW-0472">Membrane</keyword>
<gene>
    <name evidence="2" type="ORF">SAMN02745190_00292</name>
</gene>
<dbReference type="STRING" id="1123243.SAMN02745190_00292"/>
<dbReference type="InterPro" id="IPR010001">
    <property type="entry name" value="BofA"/>
</dbReference>
<dbReference type="RefSeq" id="WP_234988192.1">
    <property type="nucleotide sequence ID" value="NZ_FQUG01000002.1"/>
</dbReference>
<evidence type="ECO:0000313" key="3">
    <source>
        <dbReference type="Proteomes" id="UP000184404"/>
    </source>
</evidence>